<protein>
    <recommendedName>
        <fullName evidence="7">Protein-L-isoaspartate O-methyltransferase</fullName>
        <ecNumber evidence="7">2.1.1.77</ecNumber>
    </recommendedName>
    <alternativeName>
        <fullName evidence="7">L-isoaspartyl protein carboxyl methyltransferase</fullName>
    </alternativeName>
    <alternativeName>
        <fullName evidence="7">Protein L-isoaspartyl methyltransferase</fullName>
    </alternativeName>
    <alternativeName>
        <fullName evidence="7">Protein-beta-aspartate methyltransferase</fullName>
        <shortName evidence="7">PIMT</shortName>
    </alternativeName>
</protein>
<comment type="function">
    <text evidence="7">Catalyzes the methyl esterification of L-isoaspartyl residues in peptides and proteins that result from spontaneous decomposition of normal L-aspartyl and L-asparaginyl residues. It plays a role in the repair and/or degradation of damaged proteins.</text>
</comment>
<evidence type="ECO:0000256" key="2">
    <source>
        <dbReference type="ARBA" id="ARBA00005369"/>
    </source>
</evidence>
<keyword evidence="5 7" id="KW-0808">Transferase</keyword>
<evidence type="ECO:0000256" key="3">
    <source>
        <dbReference type="ARBA" id="ARBA00022490"/>
    </source>
</evidence>
<dbReference type="Gene3D" id="3.40.50.150">
    <property type="entry name" value="Vaccinia Virus protein VP39"/>
    <property type="match status" value="1"/>
</dbReference>
<keyword evidence="6 7" id="KW-0949">S-adenosyl-L-methionine</keyword>
<dbReference type="PROSITE" id="PS01279">
    <property type="entry name" value="PCMT"/>
    <property type="match status" value="1"/>
</dbReference>
<dbReference type="PANTHER" id="PTHR11579">
    <property type="entry name" value="PROTEIN-L-ISOASPARTATE O-METHYLTRANSFERASE"/>
    <property type="match status" value="1"/>
</dbReference>
<dbReference type="FunFam" id="3.40.50.150:FF:000010">
    <property type="entry name" value="Protein-L-isoaspartate O-methyltransferase"/>
    <property type="match status" value="1"/>
</dbReference>
<dbReference type="GO" id="GO:0005737">
    <property type="term" value="C:cytoplasm"/>
    <property type="evidence" value="ECO:0007669"/>
    <property type="project" value="UniProtKB-SubCell"/>
</dbReference>
<dbReference type="AlphaFoldDB" id="A0A4S1CAI9"/>
<evidence type="ECO:0000256" key="5">
    <source>
        <dbReference type="ARBA" id="ARBA00022679"/>
    </source>
</evidence>
<evidence type="ECO:0000256" key="1">
    <source>
        <dbReference type="ARBA" id="ARBA00004496"/>
    </source>
</evidence>
<evidence type="ECO:0000313" key="8">
    <source>
        <dbReference type="EMBL" id="TGU69936.1"/>
    </source>
</evidence>
<dbReference type="GO" id="GO:0004719">
    <property type="term" value="F:protein-L-isoaspartate (D-aspartate) O-methyltransferase activity"/>
    <property type="evidence" value="ECO:0007669"/>
    <property type="project" value="UniProtKB-UniRule"/>
</dbReference>
<dbReference type="Pfam" id="PF01135">
    <property type="entry name" value="PCMT"/>
    <property type="match status" value="1"/>
</dbReference>
<comment type="caution">
    <text evidence="8">The sequence shown here is derived from an EMBL/GenBank/DDBJ whole genome shotgun (WGS) entry which is preliminary data.</text>
</comment>
<dbReference type="Proteomes" id="UP000306416">
    <property type="component" value="Unassembled WGS sequence"/>
</dbReference>
<organism evidence="8 9">
    <name type="scientific">Geomonas terrae</name>
    <dbReference type="NCBI Taxonomy" id="2562681"/>
    <lineage>
        <taxon>Bacteria</taxon>
        <taxon>Pseudomonadati</taxon>
        <taxon>Thermodesulfobacteriota</taxon>
        <taxon>Desulfuromonadia</taxon>
        <taxon>Geobacterales</taxon>
        <taxon>Geobacteraceae</taxon>
        <taxon>Geomonas</taxon>
    </lineage>
</organism>
<dbReference type="NCBIfam" id="TIGR00080">
    <property type="entry name" value="pimt"/>
    <property type="match status" value="1"/>
</dbReference>
<accession>A0A4S1CAI9</accession>
<dbReference type="NCBIfam" id="NF001453">
    <property type="entry name" value="PRK00312.1"/>
    <property type="match status" value="1"/>
</dbReference>
<evidence type="ECO:0000256" key="4">
    <source>
        <dbReference type="ARBA" id="ARBA00022603"/>
    </source>
</evidence>
<dbReference type="EMBL" id="SRSC01000007">
    <property type="protein sequence ID" value="TGU69936.1"/>
    <property type="molecule type" value="Genomic_DNA"/>
</dbReference>
<dbReference type="InterPro" id="IPR029063">
    <property type="entry name" value="SAM-dependent_MTases_sf"/>
</dbReference>
<comment type="catalytic activity">
    <reaction evidence="7">
        <text>[protein]-L-isoaspartate + S-adenosyl-L-methionine = [protein]-L-isoaspartate alpha-methyl ester + S-adenosyl-L-homocysteine</text>
        <dbReference type="Rhea" id="RHEA:12705"/>
        <dbReference type="Rhea" id="RHEA-COMP:12143"/>
        <dbReference type="Rhea" id="RHEA-COMP:12144"/>
        <dbReference type="ChEBI" id="CHEBI:57856"/>
        <dbReference type="ChEBI" id="CHEBI:59789"/>
        <dbReference type="ChEBI" id="CHEBI:90596"/>
        <dbReference type="ChEBI" id="CHEBI:90598"/>
        <dbReference type="EC" id="2.1.1.77"/>
    </reaction>
</comment>
<proteinExistence type="inferred from homology"/>
<dbReference type="CDD" id="cd02440">
    <property type="entry name" value="AdoMet_MTases"/>
    <property type="match status" value="1"/>
</dbReference>
<dbReference type="PANTHER" id="PTHR11579:SF0">
    <property type="entry name" value="PROTEIN-L-ISOASPARTATE(D-ASPARTATE) O-METHYLTRANSFERASE"/>
    <property type="match status" value="1"/>
</dbReference>
<dbReference type="InterPro" id="IPR000682">
    <property type="entry name" value="PCMT"/>
</dbReference>
<evidence type="ECO:0000256" key="6">
    <source>
        <dbReference type="ARBA" id="ARBA00022691"/>
    </source>
</evidence>
<dbReference type="GO" id="GO:0030091">
    <property type="term" value="P:protein repair"/>
    <property type="evidence" value="ECO:0007669"/>
    <property type="project" value="UniProtKB-UniRule"/>
</dbReference>
<name>A0A4S1CAI9_9BACT</name>
<comment type="similarity">
    <text evidence="2 7">Belongs to the methyltransferase superfamily. L-isoaspartyl/D-aspartyl protein methyltransferase family.</text>
</comment>
<gene>
    <name evidence="7" type="primary">pcm</name>
    <name evidence="8" type="ORF">E4633_20315</name>
</gene>
<sequence>MTSDLKRELMARKERMLTDHLAGRGIRDGAVLKAMREVPRESFLPPEMKFLAYEDGPLLIQEGQTISQPYIVAYMIEALELGGAERVLEIGTGSGYAAAVLSLCAAEVFTVERLSYLACSAEERLRELGYRNVTVHLGDGTLGWPEHAPYDGIVVTAGAPEVPDTLLEQLAPGGRLVIPVGRSQHLQELVRVRRLDGGELRYEELCGVRFVPLIGAKGWGD</sequence>
<reference evidence="8 9" key="1">
    <citation type="submission" date="2019-04" db="EMBL/GenBank/DDBJ databases">
        <title>Geobacter oryzae sp. nov., ferric-reducing bacteria isolated from paddy soil.</title>
        <authorList>
            <person name="Xu Z."/>
            <person name="Masuda Y."/>
            <person name="Itoh H."/>
            <person name="Senoo K."/>
        </authorList>
    </citation>
    <scope>NUCLEOTIDE SEQUENCE [LARGE SCALE GENOMIC DNA]</scope>
    <source>
        <strain evidence="8 9">Red111</strain>
    </source>
</reference>
<dbReference type="GO" id="GO:0032259">
    <property type="term" value="P:methylation"/>
    <property type="evidence" value="ECO:0007669"/>
    <property type="project" value="UniProtKB-KW"/>
</dbReference>
<evidence type="ECO:0000256" key="7">
    <source>
        <dbReference type="HAMAP-Rule" id="MF_00090"/>
    </source>
</evidence>
<dbReference type="EC" id="2.1.1.77" evidence="7"/>
<dbReference type="RefSeq" id="WP_135873166.1">
    <property type="nucleotide sequence ID" value="NZ_SRSC01000007.1"/>
</dbReference>
<feature type="active site" evidence="7">
    <location>
        <position position="67"/>
    </location>
</feature>
<dbReference type="SUPFAM" id="SSF53335">
    <property type="entry name" value="S-adenosyl-L-methionine-dependent methyltransferases"/>
    <property type="match status" value="1"/>
</dbReference>
<keyword evidence="4 7" id="KW-0489">Methyltransferase</keyword>
<keyword evidence="9" id="KW-1185">Reference proteome</keyword>
<evidence type="ECO:0000313" key="9">
    <source>
        <dbReference type="Proteomes" id="UP000306416"/>
    </source>
</evidence>
<dbReference type="HAMAP" id="MF_00090">
    <property type="entry name" value="PIMT"/>
    <property type="match status" value="1"/>
</dbReference>
<keyword evidence="3 7" id="KW-0963">Cytoplasm</keyword>
<comment type="subcellular location">
    <subcellularLocation>
        <location evidence="1 7">Cytoplasm</location>
    </subcellularLocation>
</comment>